<keyword evidence="3" id="KW-0633">Potassium transport</keyword>
<dbReference type="GO" id="GO:0008076">
    <property type="term" value="C:voltage-gated potassium channel complex"/>
    <property type="evidence" value="ECO:0007669"/>
    <property type="project" value="InterPro"/>
</dbReference>
<feature type="compositionally biased region" description="Acidic residues" evidence="12">
    <location>
        <begin position="694"/>
        <end position="711"/>
    </location>
</feature>
<dbReference type="Gene3D" id="1.20.120.350">
    <property type="entry name" value="Voltage-gated potassium channels. Chain C"/>
    <property type="match status" value="1"/>
</dbReference>
<dbReference type="Pfam" id="PF00520">
    <property type="entry name" value="Ion_trans"/>
    <property type="match status" value="1"/>
</dbReference>
<feature type="compositionally biased region" description="Polar residues" evidence="12">
    <location>
        <begin position="332"/>
        <end position="342"/>
    </location>
</feature>
<feature type="compositionally biased region" description="Polar residues" evidence="12">
    <location>
        <begin position="645"/>
        <end position="659"/>
    </location>
</feature>
<dbReference type="Gene3D" id="1.10.287.70">
    <property type="match status" value="1"/>
</dbReference>
<feature type="region of interest" description="Disordered" evidence="12">
    <location>
        <begin position="821"/>
        <end position="851"/>
    </location>
</feature>
<name>A0A9P8AA90_MORAP</name>
<evidence type="ECO:0000259" key="15">
    <source>
        <dbReference type="Pfam" id="PF26087"/>
    </source>
</evidence>
<feature type="transmembrane region" description="Helical" evidence="13">
    <location>
        <begin position="1089"/>
        <end position="1110"/>
    </location>
</feature>
<feature type="domain" description="DUF8032" evidence="15">
    <location>
        <begin position="151"/>
        <end position="244"/>
    </location>
</feature>
<dbReference type="SUPFAM" id="SSF81324">
    <property type="entry name" value="Voltage-gated potassium channels"/>
    <property type="match status" value="1"/>
</dbReference>
<evidence type="ECO:0000256" key="8">
    <source>
        <dbReference type="ARBA" id="ARBA00022989"/>
    </source>
</evidence>
<dbReference type="PRINTS" id="PR00169">
    <property type="entry name" value="KCHANNEL"/>
</dbReference>
<feature type="compositionally biased region" description="Polar residues" evidence="12">
    <location>
        <begin position="824"/>
        <end position="835"/>
    </location>
</feature>
<evidence type="ECO:0000256" key="7">
    <source>
        <dbReference type="ARBA" id="ARBA00022958"/>
    </source>
</evidence>
<gene>
    <name evidence="16" type="ORF">KVV02_007532</name>
</gene>
<feature type="region of interest" description="Disordered" evidence="12">
    <location>
        <begin position="244"/>
        <end position="271"/>
    </location>
</feature>
<organism evidence="16 17">
    <name type="scientific">Mortierella alpina</name>
    <name type="common">Oleaginous fungus</name>
    <name type="synonym">Mortierella renispora</name>
    <dbReference type="NCBI Taxonomy" id="64518"/>
    <lineage>
        <taxon>Eukaryota</taxon>
        <taxon>Fungi</taxon>
        <taxon>Fungi incertae sedis</taxon>
        <taxon>Mucoromycota</taxon>
        <taxon>Mortierellomycotina</taxon>
        <taxon>Mortierellomycetes</taxon>
        <taxon>Mortierellales</taxon>
        <taxon>Mortierellaceae</taxon>
        <taxon>Mortierella</taxon>
    </lineage>
</organism>
<feature type="domain" description="DUF8032" evidence="15">
    <location>
        <begin position="389"/>
        <end position="497"/>
    </location>
</feature>
<keyword evidence="11" id="KW-0407">Ion channel</keyword>
<proteinExistence type="predicted"/>
<evidence type="ECO:0000256" key="11">
    <source>
        <dbReference type="ARBA" id="ARBA00023303"/>
    </source>
</evidence>
<keyword evidence="5" id="KW-0631">Potassium channel</keyword>
<feature type="domain" description="Ion transport" evidence="14">
    <location>
        <begin position="912"/>
        <end position="1145"/>
    </location>
</feature>
<feature type="region of interest" description="Disordered" evidence="12">
    <location>
        <begin position="691"/>
        <end position="722"/>
    </location>
</feature>
<dbReference type="EMBL" id="JAIFTL010000039">
    <property type="protein sequence ID" value="KAG9325501.1"/>
    <property type="molecule type" value="Genomic_DNA"/>
</dbReference>
<sequence length="1252" mass="139769">MVYDVMENNASLSENGIAEPRPSGRVPTPEQEGGVASCPPSSDIEQMNGNAIHIHIHAGSSPEANYVNTLTGLSLDQLSSMEAMIRRAKRNVQESSRAKEAEVTPSALSLNPTERGGPTTNMQQCMAVFGSASRKSPPDTAPSIEYADGVPWLTFGYSTKSFRETHVVRVDIDNVAVEGIPLGVQQANCLYPSANGPEHEYKGTRREYERECNAQGWKLAHLNPSILSGKKGILQRAVISLRNATSEQRSRRAKRQEKALQRSIQPQSNRGPVMAIPRIKSSQAVQADDRRLGGGRQEHTHRFTAIRWQPLEVVSSQRQTHTHVSPPGHAVSNMQTASSEPMHSNRKTSIHRLKTSQLNGMGDNMQQHRPPILGVFNPAHAPLDTSNYLEFDGYIHGEFRTLRIRTNVELVRVDRLTLNFKKDNCVYPRSFSANAQDPSSWNTVGIRQAEECYLNDIGWKLVSRAMTLPGIQCSLNEKLLSGKRLLLQQALNAYRRRYLPATCQPRARIGPSLLTRRLSASNGAATDSSRSDPHRAQHRSKHSRVRFNIGGEPQAASTDSTHAAGSDTDVSTEYTAIHGDEETVESEDSEDTGEDTSDDESDDGSSTEDVFHSQMSLLSFTGNIRTYSLGTGSGSARSRPRLDPTESQARLQSPPLTSITRKRSLVGEQAAQVIRSHNWKRVRRERTAIGDVAVDSDDTEQGGSEQDEGQGAEEAAQSYDEDEDNWWMSRLNNSEYPEDHNFVSMTTEELIGALTSGYNSDIGDEDEDEDEDEDDDGDPQSVISRFDSFPILASMRRPFQRLQGEPEDIDTDLVDGIELLEQNGGPSQEGSSRSPTLDRAGPASARLGQPRRSLHQVDIDIDWPIVDIPQQLMREPDSDNQSNAQANAIRNPFKRKLYLLLEDPSSSNPAFALNVWVSFAIVLSAVITTIETIPSFRSTDSKIWFYFETIMVALFTIELIARIICHSDSFKQLKKFVLSPLAIIDVLSILPYYIEMALTRDTTVYFRFTILRLFRLLRVFRTFKYSSTIIMTIEVMIVAIKRSMDALSALFFFLITGTMLFSTLLYFAERGEWDEARQVFVDANNNPSTFDSIPSAFWFVMVTITTTGYGDMVPTTFVGKLISFPAMMCGILLITLPSIIIGRNFTLVWEAMQRYRRRAEANTRETNVTSTEEPRQSFDSTRSYTEEAARPGYSSLTSNGVVPGQQQEMMDQLQAMTQVLKQNQQAMDALQKILETHELVPKKSPFEDAPVL</sequence>
<feature type="compositionally biased region" description="Polar residues" evidence="12">
    <location>
        <begin position="106"/>
        <end position="119"/>
    </location>
</feature>
<feature type="compositionally biased region" description="Acidic residues" evidence="12">
    <location>
        <begin position="762"/>
        <end position="778"/>
    </location>
</feature>
<feature type="transmembrane region" description="Helical" evidence="13">
    <location>
        <begin position="1046"/>
        <end position="1068"/>
    </location>
</feature>
<feature type="region of interest" description="Disordered" evidence="12">
    <location>
        <begin position="629"/>
        <end position="660"/>
    </location>
</feature>
<dbReference type="PANTHER" id="PTHR11537">
    <property type="entry name" value="VOLTAGE-GATED POTASSIUM CHANNEL"/>
    <property type="match status" value="1"/>
</dbReference>
<comment type="subcellular location">
    <subcellularLocation>
        <location evidence="1">Membrane</location>
        <topology evidence="1">Multi-pass membrane protein</topology>
    </subcellularLocation>
</comment>
<dbReference type="AlphaFoldDB" id="A0A9P8AA90"/>
<evidence type="ECO:0000256" key="1">
    <source>
        <dbReference type="ARBA" id="ARBA00004141"/>
    </source>
</evidence>
<evidence type="ECO:0000256" key="6">
    <source>
        <dbReference type="ARBA" id="ARBA00022882"/>
    </source>
</evidence>
<evidence type="ECO:0008006" key="18">
    <source>
        <dbReference type="Google" id="ProtNLM"/>
    </source>
</evidence>
<feature type="compositionally biased region" description="Basic residues" evidence="12">
    <location>
        <begin position="536"/>
        <end position="545"/>
    </location>
</feature>
<feature type="region of interest" description="Disordered" evidence="12">
    <location>
        <begin position="1162"/>
        <end position="1198"/>
    </location>
</feature>
<dbReference type="InterPro" id="IPR028325">
    <property type="entry name" value="VG_K_chnl"/>
</dbReference>
<dbReference type="InterPro" id="IPR058345">
    <property type="entry name" value="DUF8032"/>
</dbReference>
<dbReference type="Proteomes" id="UP000717515">
    <property type="component" value="Unassembled WGS sequence"/>
</dbReference>
<dbReference type="FunFam" id="1.10.287.70:FF:000097">
    <property type="entry name" value="Potassium voltage-gated channel subfamily G member 3"/>
    <property type="match status" value="1"/>
</dbReference>
<feature type="compositionally biased region" description="Polar residues" evidence="12">
    <location>
        <begin position="555"/>
        <end position="574"/>
    </location>
</feature>
<evidence type="ECO:0000256" key="13">
    <source>
        <dbReference type="SAM" id="Phobius"/>
    </source>
</evidence>
<feature type="region of interest" description="Disordered" evidence="12">
    <location>
        <begin position="91"/>
        <end position="119"/>
    </location>
</feature>
<feature type="transmembrane region" description="Helical" evidence="13">
    <location>
        <begin position="976"/>
        <end position="994"/>
    </location>
</feature>
<feature type="transmembrane region" description="Helical" evidence="13">
    <location>
        <begin position="911"/>
        <end position="931"/>
    </location>
</feature>
<keyword evidence="4 13" id="KW-0812">Transmembrane</keyword>
<feature type="compositionally biased region" description="Polar residues" evidence="12">
    <location>
        <begin position="1164"/>
        <end position="1183"/>
    </location>
</feature>
<feature type="transmembrane region" description="Helical" evidence="13">
    <location>
        <begin position="1122"/>
        <end position="1149"/>
    </location>
</feature>
<dbReference type="InterPro" id="IPR005821">
    <property type="entry name" value="Ion_trans_dom"/>
</dbReference>
<protein>
    <recommendedName>
        <fullName evidence="18">Voltage-gated potassium channel</fullName>
    </recommendedName>
</protein>
<evidence type="ECO:0000256" key="2">
    <source>
        <dbReference type="ARBA" id="ARBA00022448"/>
    </source>
</evidence>
<dbReference type="GO" id="GO:0001508">
    <property type="term" value="P:action potential"/>
    <property type="evidence" value="ECO:0007669"/>
    <property type="project" value="TreeGrafter"/>
</dbReference>
<evidence type="ECO:0000313" key="16">
    <source>
        <dbReference type="EMBL" id="KAG9325501.1"/>
    </source>
</evidence>
<feature type="region of interest" description="Disordered" evidence="12">
    <location>
        <begin position="519"/>
        <end position="610"/>
    </location>
</feature>
<keyword evidence="9" id="KW-0406">Ion transport</keyword>
<keyword evidence="6" id="KW-0851">Voltage-gated channel</keyword>
<comment type="caution">
    <text evidence="16">The sequence shown here is derived from an EMBL/GenBank/DDBJ whole genome shotgun (WGS) entry which is preliminary data.</text>
</comment>
<feature type="compositionally biased region" description="Acidic residues" evidence="12">
    <location>
        <begin position="582"/>
        <end position="606"/>
    </location>
</feature>
<reference evidence="16" key="1">
    <citation type="submission" date="2021-07" db="EMBL/GenBank/DDBJ databases">
        <title>Draft genome of Mortierella alpina, strain LL118, isolated from an aspen leaf litter sample.</title>
        <authorList>
            <person name="Yang S."/>
            <person name="Vinatzer B.A."/>
        </authorList>
    </citation>
    <scope>NUCLEOTIDE SEQUENCE</scope>
    <source>
        <strain evidence="16">LL118</strain>
    </source>
</reference>
<evidence type="ECO:0000256" key="3">
    <source>
        <dbReference type="ARBA" id="ARBA00022538"/>
    </source>
</evidence>
<keyword evidence="8 13" id="KW-1133">Transmembrane helix</keyword>
<dbReference type="Pfam" id="PF26087">
    <property type="entry name" value="DUF8032"/>
    <property type="match status" value="2"/>
</dbReference>
<dbReference type="InterPro" id="IPR027359">
    <property type="entry name" value="Volt_channel_dom_sf"/>
</dbReference>
<feature type="region of interest" description="Disordered" evidence="12">
    <location>
        <begin position="321"/>
        <end position="347"/>
    </location>
</feature>
<evidence type="ECO:0000256" key="10">
    <source>
        <dbReference type="ARBA" id="ARBA00023136"/>
    </source>
</evidence>
<evidence type="ECO:0000256" key="5">
    <source>
        <dbReference type="ARBA" id="ARBA00022826"/>
    </source>
</evidence>
<keyword evidence="7" id="KW-0630">Potassium</keyword>
<keyword evidence="10 13" id="KW-0472">Membrane</keyword>
<feature type="transmembrane region" description="Helical" evidence="13">
    <location>
        <begin position="943"/>
        <end position="964"/>
    </location>
</feature>
<evidence type="ECO:0000256" key="9">
    <source>
        <dbReference type="ARBA" id="ARBA00023065"/>
    </source>
</evidence>
<dbReference type="GO" id="GO:0005249">
    <property type="term" value="F:voltage-gated potassium channel activity"/>
    <property type="evidence" value="ECO:0007669"/>
    <property type="project" value="InterPro"/>
</dbReference>
<evidence type="ECO:0000256" key="12">
    <source>
        <dbReference type="SAM" id="MobiDB-lite"/>
    </source>
</evidence>
<feature type="compositionally biased region" description="Polar residues" evidence="12">
    <location>
        <begin position="519"/>
        <end position="528"/>
    </location>
</feature>
<feature type="region of interest" description="Disordered" evidence="12">
    <location>
        <begin position="756"/>
        <end position="789"/>
    </location>
</feature>
<feature type="transmembrane region" description="Helical" evidence="13">
    <location>
        <begin position="1022"/>
        <end position="1040"/>
    </location>
</feature>
<dbReference type="PANTHER" id="PTHR11537:SF254">
    <property type="entry name" value="POTASSIUM VOLTAGE-GATED CHANNEL PROTEIN SHAB"/>
    <property type="match status" value="1"/>
</dbReference>
<evidence type="ECO:0000259" key="14">
    <source>
        <dbReference type="Pfam" id="PF00520"/>
    </source>
</evidence>
<feature type="region of interest" description="Disordered" evidence="12">
    <location>
        <begin position="1"/>
        <end position="39"/>
    </location>
</feature>
<accession>A0A9P8AA90</accession>
<keyword evidence="2" id="KW-0813">Transport</keyword>
<evidence type="ECO:0000256" key="4">
    <source>
        <dbReference type="ARBA" id="ARBA00022692"/>
    </source>
</evidence>
<evidence type="ECO:0000313" key="17">
    <source>
        <dbReference type="Proteomes" id="UP000717515"/>
    </source>
</evidence>